<dbReference type="RefSeq" id="WP_278220091.1">
    <property type="nucleotide sequence ID" value="NZ_JAKZMO010000003.1"/>
</dbReference>
<feature type="chain" id="PRO_5045368953" evidence="2">
    <location>
        <begin position="37"/>
        <end position="187"/>
    </location>
</feature>
<reference evidence="3" key="1">
    <citation type="journal article" date="2023" name="Environ. Microbiol.">
        <title>The 2-methylpropene degradation pathway in Mycobacteriaceae family strains.</title>
        <authorList>
            <person name="Helbich S."/>
            <person name="Barrantes I."/>
            <person name="Dos Anjos Borges L.G."/>
            <person name="Pieper D.H."/>
            <person name="Vainshtein Y."/>
            <person name="Sohn K."/>
            <person name="Engesser K.H."/>
        </authorList>
    </citation>
    <scope>NUCLEOTIDE SEQUENCE</scope>
    <source>
        <strain evidence="3">IBE100</strain>
    </source>
</reference>
<name>A0ABT6GLE1_MYCGU</name>
<comment type="caution">
    <text evidence="3">The sequence shown here is derived from an EMBL/GenBank/DDBJ whole genome shotgun (WGS) entry which is preliminary data.</text>
</comment>
<feature type="compositionally biased region" description="Basic and acidic residues" evidence="1">
    <location>
        <begin position="50"/>
        <end position="60"/>
    </location>
</feature>
<accession>A0ABT6GLE1</accession>
<keyword evidence="4" id="KW-1185">Reference proteome</keyword>
<organism evidence="3 4">
    <name type="scientific">Mycolicibacterium gadium</name>
    <name type="common">Mycobacterium gadium</name>
    <dbReference type="NCBI Taxonomy" id="1794"/>
    <lineage>
        <taxon>Bacteria</taxon>
        <taxon>Bacillati</taxon>
        <taxon>Actinomycetota</taxon>
        <taxon>Actinomycetes</taxon>
        <taxon>Mycobacteriales</taxon>
        <taxon>Mycobacteriaceae</taxon>
        <taxon>Mycolicibacterium</taxon>
    </lineage>
</organism>
<feature type="signal peptide" evidence="2">
    <location>
        <begin position="1"/>
        <end position="36"/>
    </location>
</feature>
<feature type="region of interest" description="Disordered" evidence="1">
    <location>
        <begin position="34"/>
        <end position="70"/>
    </location>
</feature>
<protein>
    <submittedName>
        <fullName evidence="3">Uncharacterized protein</fullName>
    </submittedName>
</protein>
<evidence type="ECO:0000256" key="1">
    <source>
        <dbReference type="SAM" id="MobiDB-lite"/>
    </source>
</evidence>
<gene>
    <name evidence="3" type="ORF">MNO81_05370</name>
</gene>
<dbReference type="EMBL" id="JAKZMO010000003">
    <property type="protein sequence ID" value="MDG5482223.1"/>
    <property type="molecule type" value="Genomic_DNA"/>
</dbReference>
<evidence type="ECO:0000256" key="2">
    <source>
        <dbReference type="SAM" id="SignalP"/>
    </source>
</evidence>
<evidence type="ECO:0000313" key="3">
    <source>
        <dbReference type="EMBL" id="MDG5482223.1"/>
    </source>
</evidence>
<sequence>MTSQAGNADVKWRRAIVGGVLVAGLMSGFGVPTAHAQPAEPTDPAPRSCTGDDCKKRDDGEAQAAGAEQPTMTADQALMIIHNEYNLGDGGGQLSKLIDDVLNMRAQGFKPSNANKQAIQDALEYRPNQTPLVEALKATLAYQRKLQAQQQIMAQQQGPVAGPVPVLPGGSSVQAPAGPGTMTIPLG</sequence>
<proteinExistence type="predicted"/>
<dbReference type="Proteomes" id="UP001154266">
    <property type="component" value="Unassembled WGS sequence"/>
</dbReference>
<evidence type="ECO:0000313" key="4">
    <source>
        <dbReference type="Proteomes" id="UP001154266"/>
    </source>
</evidence>
<keyword evidence="2" id="KW-0732">Signal</keyword>